<comment type="caution">
    <text evidence="9">The sequence shown here is derived from an EMBL/GenBank/DDBJ whole genome shotgun (WGS) entry which is preliminary data.</text>
</comment>
<evidence type="ECO:0000313" key="9">
    <source>
        <dbReference type="EMBL" id="MBC2606395.1"/>
    </source>
</evidence>
<protein>
    <recommendedName>
        <fullName evidence="4 5">Large ribosomal subunit protein uL5</fullName>
    </recommendedName>
</protein>
<evidence type="ECO:0000313" key="10">
    <source>
        <dbReference type="Proteomes" id="UP000526501"/>
    </source>
</evidence>
<dbReference type="NCBIfam" id="NF000585">
    <property type="entry name" value="PRK00010.1"/>
    <property type="match status" value="1"/>
</dbReference>
<dbReference type="InterPro" id="IPR031310">
    <property type="entry name" value="Ribosomal_uL5_N"/>
</dbReference>
<evidence type="ECO:0000256" key="3">
    <source>
        <dbReference type="ARBA" id="ARBA00023274"/>
    </source>
</evidence>
<feature type="domain" description="Large ribosomal subunit protein uL5 C-terminal" evidence="8">
    <location>
        <begin position="88"/>
        <end position="180"/>
    </location>
</feature>
<keyword evidence="2 5" id="KW-0689">Ribosomal protein</keyword>
<sequence>MSSQQTPVLKKHYADVVAPGLKKSLGFKNDMQIPVIEKVVLNIGVNASADKSVLEEAVKNLSAIAGQAAVRTYARKSIANFKLREGMPIGCKVTLRGNRMWDFLYRLLAVGLPSIRDFRGVHSRFDGNGNYSLGITDITIFPEITTDALKYQSGLEFTIVTSASTNEEGKELLTLLGMPFRKQEKKEAETAA</sequence>
<evidence type="ECO:0000256" key="6">
    <source>
        <dbReference type="RuleBase" id="RU003930"/>
    </source>
</evidence>
<dbReference type="GO" id="GO:0003735">
    <property type="term" value="F:structural constituent of ribosome"/>
    <property type="evidence" value="ECO:0007669"/>
    <property type="project" value="InterPro"/>
</dbReference>
<dbReference type="GO" id="GO:0000049">
    <property type="term" value="F:tRNA binding"/>
    <property type="evidence" value="ECO:0007669"/>
    <property type="project" value="UniProtKB-UniRule"/>
</dbReference>
<dbReference type="PANTHER" id="PTHR11994">
    <property type="entry name" value="60S RIBOSOMAL PROTEIN L11-RELATED"/>
    <property type="match status" value="1"/>
</dbReference>
<dbReference type="EMBL" id="JACHVC010000012">
    <property type="protein sequence ID" value="MBC2606395.1"/>
    <property type="molecule type" value="Genomic_DNA"/>
</dbReference>
<keyword evidence="3 5" id="KW-0687">Ribonucleoprotein</keyword>
<dbReference type="InterPro" id="IPR020930">
    <property type="entry name" value="Ribosomal_uL5_bac-type"/>
</dbReference>
<keyword evidence="10" id="KW-1185">Reference proteome</keyword>
<dbReference type="Pfam" id="PF00281">
    <property type="entry name" value="Ribosomal_L5"/>
    <property type="match status" value="1"/>
</dbReference>
<dbReference type="Gene3D" id="3.30.1440.10">
    <property type="match status" value="1"/>
</dbReference>
<dbReference type="PROSITE" id="PS00358">
    <property type="entry name" value="RIBOSOMAL_L5"/>
    <property type="match status" value="1"/>
</dbReference>
<dbReference type="InterPro" id="IPR002132">
    <property type="entry name" value="Ribosomal_uL5"/>
</dbReference>
<dbReference type="FunFam" id="3.30.1440.10:FF:000001">
    <property type="entry name" value="50S ribosomal protein L5"/>
    <property type="match status" value="1"/>
</dbReference>
<keyword evidence="5" id="KW-0694">RNA-binding</keyword>
<dbReference type="InterPro" id="IPR031309">
    <property type="entry name" value="Ribosomal_uL5_C"/>
</dbReference>
<evidence type="ECO:0000259" key="8">
    <source>
        <dbReference type="Pfam" id="PF00673"/>
    </source>
</evidence>
<evidence type="ECO:0000256" key="2">
    <source>
        <dbReference type="ARBA" id="ARBA00022980"/>
    </source>
</evidence>
<evidence type="ECO:0000256" key="1">
    <source>
        <dbReference type="ARBA" id="ARBA00008553"/>
    </source>
</evidence>
<dbReference type="GO" id="GO:1990904">
    <property type="term" value="C:ribonucleoprotein complex"/>
    <property type="evidence" value="ECO:0007669"/>
    <property type="project" value="UniProtKB-KW"/>
</dbReference>
<comment type="subunit">
    <text evidence="5">Part of the 50S ribosomal subunit; part of the 5S rRNA/L5/L18/L25 subcomplex. Contacts the 5S rRNA and the P site tRNA. Forms a bridge to the 30S subunit in the 70S ribosome.</text>
</comment>
<dbReference type="PIRSF" id="PIRSF002161">
    <property type="entry name" value="Ribosomal_L5"/>
    <property type="match status" value="1"/>
</dbReference>
<comment type="similarity">
    <text evidence="1 5 6">Belongs to the universal ribosomal protein uL5 family.</text>
</comment>
<proteinExistence type="inferred from homology"/>
<dbReference type="Proteomes" id="UP000526501">
    <property type="component" value="Unassembled WGS sequence"/>
</dbReference>
<keyword evidence="5" id="KW-0820">tRNA-binding</keyword>
<dbReference type="HAMAP" id="MF_01333_B">
    <property type="entry name" value="Ribosomal_uL5_B"/>
    <property type="match status" value="1"/>
</dbReference>
<gene>
    <name evidence="5 9" type="primary">rplE</name>
    <name evidence="9" type="ORF">H5P27_10090</name>
</gene>
<dbReference type="InterPro" id="IPR022803">
    <property type="entry name" value="Ribosomal_uL5_dom_sf"/>
</dbReference>
<dbReference type="GO" id="GO:0006412">
    <property type="term" value="P:translation"/>
    <property type="evidence" value="ECO:0007669"/>
    <property type="project" value="UniProtKB-UniRule"/>
</dbReference>
<comment type="function">
    <text evidence="5">This is 1 of the proteins that bind and probably mediate the attachment of the 5S RNA into the large ribosomal subunit, where it forms part of the central protuberance. In the 70S ribosome it contacts protein S13 of the 30S subunit (bridge B1b), connecting the 2 subunits; this bridge is implicated in subunit movement. Contacts the P site tRNA; the 5S rRNA and some of its associated proteins might help stabilize positioning of ribosome-bound tRNAs.</text>
</comment>
<feature type="domain" description="Large ribosomal subunit protein uL5 N-terminal" evidence="7">
    <location>
        <begin position="29"/>
        <end position="84"/>
    </location>
</feature>
<accession>A0A7X1E837</accession>
<dbReference type="InterPro" id="IPR020929">
    <property type="entry name" value="Ribosomal_uL5_CS"/>
</dbReference>
<name>A0A7X1E837_9BACT</name>
<evidence type="ECO:0000256" key="4">
    <source>
        <dbReference type="ARBA" id="ARBA00035245"/>
    </source>
</evidence>
<dbReference type="SUPFAM" id="SSF55282">
    <property type="entry name" value="RL5-like"/>
    <property type="match status" value="1"/>
</dbReference>
<dbReference type="Pfam" id="PF00673">
    <property type="entry name" value="Ribosomal_L5_C"/>
    <property type="match status" value="1"/>
</dbReference>
<dbReference type="GO" id="GO:0005840">
    <property type="term" value="C:ribosome"/>
    <property type="evidence" value="ECO:0007669"/>
    <property type="project" value="UniProtKB-KW"/>
</dbReference>
<evidence type="ECO:0000256" key="5">
    <source>
        <dbReference type="HAMAP-Rule" id="MF_01333"/>
    </source>
</evidence>
<reference evidence="9 10" key="1">
    <citation type="submission" date="2020-07" db="EMBL/GenBank/DDBJ databases">
        <authorList>
            <person name="Feng X."/>
        </authorList>
    </citation>
    <scope>NUCLEOTIDE SEQUENCE [LARGE SCALE GENOMIC DNA]</scope>
    <source>
        <strain evidence="9 10">JCM23202</strain>
    </source>
</reference>
<keyword evidence="5" id="KW-0699">rRNA-binding</keyword>
<organism evidence="9 10">
    <name type="scientific">Pelagicoccus albus</name>
    <dbReference type="NCBI Taxonomy" id="415222"/>
    <lineage>
        <taxon>Bacteria</taxon>
        <taxon>Pseudomonadati</taxon>
        <taxon>Verrucomicrobiota</taxon>
        <taxon>Opitutia</taxon>
        <taxon>Puniceicoccales</taxon>
        <taxon>Pelagicoccaceae</taxon>
        <taxon>Pelagicoccus</taxon>
    </lineage>
</organism>
<dbReference type="GO" id="GO:0019843">
    <property type="term" value="F:rRNA binding"/>
    <property type="evidence" value="ECO:0007669"/>
    <property type="project" value="UniProtKB-UniRule"/>
</dbReference>
<dbReference type="AlphaFoldDB" id="A0A7X1E837"/>
<dbReference type="RefSeq" id="WP_185660274.1">
    <property type="nucleotide sequence ID" value="NZ_CAWPOO010000012.1"/>
</dbReference>
<evidence type="ECO:0000259" key="7">
    <source>
        <dbReference type="Pfam" id="PF00281"/>
    </source>
</evidence>